<dbReference type="PANTHER" id="PTHR11961">
    <property type="entry name" value="CYTOCHROME C"/>
    <property type="match status" value="1"/>
</dbReference>
<proteinExistence type="predicted"/>
<dbReference type="InterPro" id="IPR009056">
    <property type="entry name" value="Cyt_c-like_dom"/>
</dbReference>
<dbReference type="EMBL" id="JGVR01000036">
    <property type="protein sequence ID" value="KEZ16022.1"/>
    <property type="molecule type" value="Genomic_DNA"/>
</dbReference>
<dbReference type="Proteomes" id="UP000028534">
    <property type="component" value="Unassembled WGS sequence"/>
</dbReference>
<evidence type="ECO:0000256" key="1">
    <source>
        <dbReference type="ARBA" id="ARBA00022448"/>
    </source>
</evidence>
<keyword evidence="7" id="KW-0732">Signal</keyword>
<dbReference type="Gene3D" id="1.10.760.10">
    <property type="entry name" value="Cytochrome c-like domain"/>
    <property type="match status" value="1"/>
</dbReference>
<dbReference type="PROSITE" id="PS51007">
    <property type="entry name" value="CYTC"/>
    <property type="match status" value="1"/>
</dbReference>
<organism evidence="9 10">
    <name type="scientific">Sphingobium yanoikuyae</name>
    <name type="common">Sphingomonas yanoikuyae</name>
    <dbReference type="NCBI Taxonomy" id="13690"/>
    <lineage>
        <taxon>Bacteria</taxon>
        <taxon>Pseudomonadati</taxon>
        <taxon>Pseudomonadota</taxon>
        <taxon>Alphaproteobacteria</taxon>
        <taxon>Sphingomonadales</taxon>
        <taxon>Sphingomonadaceae</taxon>
        <taxon>Sphingobium</taxon>
    </lineage>
</organism>
<keyword evidence="3 6" id="KW-0479">Metal-binding</keyword>
<keyword evidence="2 6" id="KW-0349">Heme</keyword>
<dbReference type="GO" id="GO:0020037">
    <property type="term" value="F:heme binding"/>
    <property type="evidence" value="ECO:0007669"/>
    <property type="project" value="InterPro"/>
</dbReference>
<feature type="domain" description="Cytochrome c" evidence="8">
    <location>
        <begin position="43"/>
        <end position="144"/>
    </location>
</feature>
<dbReference type="Pfam" id="PF00034">
    <property type="entry name" value="Cytochrom_C"/>
    <property type="match status" value="1"/>
</dbReference>
<evidence type="ECO:0000256" key="2">
    <source>
        <dbReference type="ARBA" id="ARBA00022617"/>
    </source>
</evidence>
<keyword evidence="1" id="KW-0813">Transport</keyword>
<evidence type="ECO:0000256" key="6">
    <source>
        <dbReference type="PROSITE-ProRule" id="PRU00433"/>
    </source>
</evidence>
<feature type="chain" id="PRO_5001774017" evidence="7">
    <location>
        <begin position="20"/>
        <end position="145"/>
    </location>
</feature>
<keyword evidence="5 6" id="KW-0408">Iron</keyword>
<dbReference type="eggNOG" id="COG3474">
    <property type="taxonomic scope" value="Bacteria"/>
</dbReference>
<evidence type="ECO:0000313" key="10">
    <source>
        <dbReference type="Proteomes" id="UP000028534"/>
    </source>
</evidence>
<protein>
    <submittedName>
        <fullName evidence="9">Cytochrome c2</fullName>
    </submittedName>
</protein>
<evidence type="ECO:0000259" key="8">
    <source>
        <dbReference type="PROSITE" id="PS51007"/>
    </source>
</evidence>
<evidence type="ECO:0000256" key="3">
    <source>
        <dbReference type="ARBA" id="ARBA00022723"/>
    </source>
</evidence>
<gene>
    <name evidence="9" type="ORF">CP98_04304</name>
</gene>
<dbReference type="PRINTS" id="PR00604">
    <property type="entry name" value="CYTCHRMECIAB"/>
</dbReference>
<comment type="caution">
    <text evidence="9">The sequence shown here is derived from an EMBL/GenBank/DDBJ whole genome shotgun (WGS) entry which is preliminary data.</text>
</comment>
<name>A0A084EDI0_SPHYA</name>
<dbReference type="RefSeq" id="WP_037522005.1">
    <property type="nucleotide sequence ID" value="NZ_JGVR01000036.1"/>
</dbReference>
<feature type="signal peptide" evidence="7">
    <location>
        <begin position="1"/>
        <end position="19"/>
    </location>
</feature>
<dbReference type="InterPro" id="IPR002327">
    <property type="entry name" value="Cyt_c_1A/1B"/>
</dbReference>
<accession>A0A084EDI0</accession>
<keyword evidence="4" id="KW-0249">Electron transport</keyword>
<evidence type="ECO:0000313" key="9">
    <source>
        <dbReference type="EMBL" id="KEZ16022.1"/>
    </source>
</evidence>
<dbReference type="GO" id="GO:0046872">
    <property type="term" value="F:metal ion binding"/>
    <property type="evidence" value="ECO:0007669"/>
    <property type="project" value="UniProtKB-KW"/>
</dbReference>
<dbReference type="PROSITE" id="PS51257">
    <property type="entry name" value="PROKAR_LIPOPROTEIN"/>
    <property type="match status" value="1"/>
</dbReference>
<dbReference type="AlphaFoldDB" id="A0A084EDI0"/>
<dbReference type="STRING" id="13690.AX777_20940"/>
<sequence>MLRQASAALLLTLSLIGCADDRRAERLKAAGPNPTLEKLMTVADAKAGARLFGTCAACHTSSAGGPDTGGPNLHGIYGQPIGQHSARFGYTAALRAKGGVWDDKAFDAWIANPQRFVPGTKMQFSGIPDPLARADLIAYLRSLSN</sequence>
<dbReference type="PATRIC" id="fig|13690.10.peg.4429"/>
<dbReference type="SUPFAM" id="SSF46626">
    <property type="entry name" value="Cytochrome c"/>
    <property type="match status" value="1"/>
</dbReference>
<evidence type="ECO:0000256" key="7">
    <source>
        <dbReference type="SAM" id="SignalP"/>
    </source>
</evidence>
<reference evidence="9 10" key="1">
    <citation type="submission" date="2014-03" db="EMBL/GenBank/DDBJ databases">
        <title>Genome sequence of Sphingobium yanoikuyae B1.</title>
        <authorList>
            <person name="Gan H.M."/>
            <person name="Gan H.Y."/>
            <person name="Savka M.A."/>
        </authorList>
    </citation>
    <scope>NUCLEOTIDE SEQUENCE [LARGE SCALE GENOMIC DNA]</scope>
    <source>
        <strain evidence="9 10">B1</strain>
    </source>
</reference>
<evidence type="ECO:0000256" key="5">
    <source>
        <dbReference type="ARBA" id="ARBA00023004"/>
    </source>
</evidence>
<evidence type="ECO:0000256" key="4">
    <source>
        <dbReference type="ARBA" id="ARBA00022982"/>
    </source>
</evidence>
<dbReference type="GO" id="GO:0009055">
    <property type="term" value="F:electron transfer activity"/>
    <property type="evidence" value="ECO:0007669"/>
    <property type="project" value="InterPro"/>
</dbReference>
<dbReference type="InterPro" id="IPR036909">
    <property type="entry name" value="Cyt_c-like_dom_sf"/>
</dbReference>